<dbReference type="InterPro" id="IPR010723">
    <property type="entry name" value="HemN_C"/>
</dbReference>
<dbReference type="Proteomes" id="UP000585665">
    <property type="component" value="Unassembled WGS sequence"/>
</dbReference>
<comment type="caution">
    <text evidence="19">The sequence shown here is derived from an EMBL/GenBank/DDBJ whole genome shotgun (WGS) entry which is preliminary data.</text>
</comment>
<dbReference type="Gene3D" id="3.80.30.20">
    <property type="entry name" value="tm_1862 like domain"/>
    <property type="match status" value="1"/>
</dbReference>
<dbReference type="Pfam" id="PF06969">
    <property type="entry name" value="HemN_C"/>
    <property type="match status" value="1"/>
</dbReference>
<evidence type="ECO:0000256" key="13">
    <source>
        <dbReference type="ARBA" id="ARBA00024295"/>
    </source>
</evidence>
<evidence type="ECO:0000256" key="4">
    <source>
        <dbReference type="ARBA" id="ARBA00011245"/>
    </source>
</evidence>
<evidence type="ECO:0000256" key="5">
    <source>
        <dbReference type="ARBA" id="ARBA00022485"/>
    </source>
</evidence>
<evidence type="ECO:0000256" key="7">
    <source>
        <dbReference type="ARBA" id="ARBA00022691"/>
    </source>
</evidence>
<feature type="binding site" evidence="16">
    <location>
        <position position="171"/>
    </location>
    <ligand>
        <name>S-adenosyl-L-methionine</name>
        <dbReference type="ChEBI" id="CHEBI:59789"/>
        <label>2</label>
    </ligand>
</feature>
<feature type="binding site" evidence="16">
    <location>
        <position position="183"/>
    </location>
    <ligand>
        <name>S-adenosyl-L-methionine</name>
        <dbReference type="ChEBI" id="CHEBI:59789"/>
        <label>2</label>
    </ligand>
</feature>
<evidence type="ECO:0000256" key="17">
    <source>
        <dbReference type="PIRSR" id="PIRSR000167-2"/>
    </source>
</evidence>
<feature type="binding site" evidence="16">
    <location>
        <begin position="66"/>
        <end position="68"/>
    </location>
    <ligand>
        <name>S-adenosyl-L-methionine</name>
        <dbReference type="ChEBI" id="CHEBI:59789"/>
        <label>2</label>
    </ligand>
</feature>
<reference evidence="19 20" key="1">
    <citation type="submission" date="2020-06" db="EMBL/GenBank/DDBJ databases">
        <title>Description of novel acetic acid bacteria.</title>
        <authorList>
            <person name="Sombolestani A."/>
        </authorList>
    </citation>
    <scope>NUCLEOTIDE SEQUENCE [LARGE SCALE GENOMIC DNA]</scope>
    <source>
        <strain evidence="19 20">LMG 27010</strain>
    </source>
</reference>
<evidence type="ECO:0000256" key="15">
    <source>
        <dbReference type="PIRNR" id="PIRNR000167"/>
    </source>
</evidence>
<comment type="similarity">
    <text evidence="3 15">Belongs to the anaerobic coproporphyrinogen-III oxidase family.</text>
</comment>
<feature type="binding site" evidence="17">
    <location>
        <position position="67"/>
    </location>
    <ligand>
        <name>[4Fe-4S] cluster</name>
        <dbReference type="ChEBI" id="CHEBI:49883"/>
        <note>4Fe-4S-S-AdoMet</note>
    </ligand>
</feature>
<protein>
    <recommendedName>
        <fullName evidence="15">Coproporphyrinogen-III oxidase</fullName>
        <ecNumber evidence="15">1.3.98.3</ecNumber>
    </recommendedName>
</protein>
<evidence type="ECO:0000313" key="20">
    <source>
        <dbReference type="Proteomes" id="UP000585665"/>
    </source>
</evidence>
<dbReference type="UniPathway" id="UPA00251">
    <property type="reaction ID" value="UER00323"/>
</dbReference>
<keyword evidence="9 15" id="KW-0560">Oxidoreductase</keyword>
<comment type="catalytic activity">
    <reaction evidence="14 15">
        <text>coproporphyrinogen III + 2 S-adenosyl-L-methionine = protoporphyrinogen IX + 2 5'-deoxyadenosine + 2 L-methionine + 2 CO2</text>
        <dbReference type="Rhea" id="RHEA:15425"/>
        <dbReference type="ChEBI" id="CHEBI:16526"/>
        <dbReference type="ChEBI" id="CHEBI:17319"/>
        <dbReference type="ChEBI" id="CHEBI:57307"/>
        <dbReference type="ChEBI" id="CHEBI:57309"/>
        <dbReference type="ChEBI" id="CHEBI:57844"/>
        <dbReference type="ChEBI" id="CHEBI:59789"/>
        <dbReference type="EC" id="1.3.98.3"/>
    </reaction>
</comment>
<dbReference type="AlphaFoldDB" id="A0A850P8M2"/>
<evidence type="ECO:0000256" key="12">
    <source>
        <dbReference type="ARBA" id="ARBA00023244"/>
    </source>
</evidence>
<accession>A0A850P8M2</accession>
<dbReference type="SMART" id="SM00729">
    <property type="entry name" value="Elp3"/>
    <property type="match status" value="1"/>
</dbReference>
<evidence type="ECO:0000256" key="16">
    <source>
        <dbReference type="PIRSR" id="PIRSR000167-1"/>
    </source>
</evidence>
<comment type="cofactor">
    <cofactor evidence="15 17">
        <name>[4Fe-4S] cluster</name>
        <dbReference type="ChEBI" id="CHEBI:49883"/>
    </cofactor>
    <text evidence="15 17">Binds 1 [4Fe-4S] cluster. The cluster is coordinated with 3 cysteines and an exchangeable S-adenosyl-L-methionine.</text>
</comment>
<proteinExistence type="inferred from homology"/>
<evidence type="ECO:0000256" key="2">
    <source>
        <dbReference type="ARBA" id="ARBA00004785"/>
    </source>
</evidence>
<feature type="binding site" evidence="16">
    <location>
        <position position="54"/>
    </location>
    <ligand>
        <name>S-adenosyl-L-methionine</name>
        <dbReference type="ChEBI" id="CHEBI:59789"/>
        <label>1</label>
    </ligand>
</feature>
<comment type="subunit">
    <text evidence="4">Monomer.</text>
</comment>
<comment type="subcellular location">
    <subcellularLocation>
        <location evidence="1 15">Cytoplasm</location>
    </subcellularLocation>
</comment>
<comment type="function">
    <text evidence="13">Involved in the heme biosynthesis. Catalyzes the anaerobic oxidative decarboxylation of propionate groups of rings A and B of coproporphyrinogen III to yield the vinyl groups in protoporphyrinogen IX.</text>
</comment>
<dbReference type="GO" id="GO:0051539">
    <property type="term" value="F:4 iron, 4 sulfur cluster binding"/>
    <property type="evidence" value="ECO:0007669"/>
    <property type="project" value="UniProtKB-KW"/>
</dbReference>
<dbReference type="Gene3D" id="1.10.10.920">
    <property type="match status" value="1"/>
</dbReference>
<name>A0A850P8M2_9PROT</name>
<dbReference type="InterPro" id="IPR034505">
    <property type="entry name" value="Coproporphyrinogen-III_oxidase"/>
</dbReference>
<dbReference type="EMBL" id="JABXXR010000076">
    <property type="protein sequence ID" value="NVN40937.1"/>
    <property type="molecule type" value="Genomic_DNA"/>
</dbReference>
<dbReference type="InterPro" id="IPR004558">
    <property type="entry name" value="Coprogen_oxidase_HemN"/>
</dbReference>
<evidence type="ECO:0000313" key="19">
    <source>
        <dbReference type="EMBL" id="NVN40937.1"/>
    </source>
</evidence>
<evidence type="ECO:0000256" key="14">
    <source>
        <dbReference type="ARBA" id="ARBA00048321"/>
    </source>
</evidence>
<keyword evidence="7 15" id="KW-0949">S-adenosyl-L-methionine</keyword>
<dbReference type="PROSITE" id="PS51918">
    <property type="entry name" value="RADICAL_SAM"/>
    <property type="match status" value="1"/>
</dbReference>
<dbReference type="PIRSF" id="PIRSF000167">
    <property type="entry name" value="HemN"/>
    <property type="match status" value="1"/>
</dbReference>
<evidence type="ECO:0000256" key="10">
    <source>
        <dbReference type="ARBA" id="ARBA00023004"/>
    </source>
</evidence>
<keyword evidence="5 15" id="KW-0004">4Fe-4S</keyword>
<feature type="binding site" evidence="17">
    <location>
        <position position="64"/>
    </location>
    <ligand>
        <name>[4Fe-4S] cluster</name>
        <dbReference type="ChEBI" id="CHEBI:49883"/>
        <note>4Fe-4S-S-AdoMet</note>
    </ligand>
</feature>
<dbReference type="InterPro" id="IPR007197">
    <property type="entry name" value="rSAM"/>
</dbReference>
<sequence>MDESRLDVLLARYGGAVPRYTSYPPATRFDPDTGAAQSAGWLDAVAAETPISLYLHVPFCHEMCSFCGCNTSVVNSSSVRAAYGALLIEEISRVAGRLHGRGRVTALHWGGGTPTALPPSTFARVMREIERQFTFMPDAERAIELDPRHLPDDYPALLKTYRFTRASVGVQDLDPVVQQACGRLQPEVLTATCLARLRSEAGVASVNVDLMYGLPHQTMASVGATARRIAHYEPDRIAVFGYAHVPWKVRRQTLIDGQALPGTRARFEQRAEIDDVLRGAGYVAVGLDHYARPSDHLARTGGQTGAPGTRLHRNFQGYTTDDAPVLIGLGASAISLFPEGIVQNAATTQAYARALGRDAALPVQHGLARTEDDHRRWTVIERLMCDLAVDLRATTGVGWGAFGGARARLAGFERDGLVTIHDTHVQVTELGRPFLRAVAAVFDATLPAATEGPRHAVAV</sequence>
<comment type="pathway">
    <text evidence="2 15">Porphyrin-containing compound metabolism; protoporphyrin-IX biosynthesis; protoporphyrinogen-IX from coproporphyrinogen-III (AdoMet route): step 1/1.</text>
</comment>
<dbReference type="SFLD" id="SFLDG01065">
    <property type="entry name" value="anaerobic_coproporphyrinogen-I"/>
    <property type="match status" value="1"/>
</dbReference>
<dbReference type="PANTHER" id="PTHR13932:SF6">
    <property type="entry name" value="OXYGEN-INDEPENDENT COPROPORPHYRINOGEN III OXIDASE"/>
    <property type="match status" value="1"/>
</dbReference>
<dbReference type="GO" id="GO:0046872">
    <property type="term" value="F:metal ion binding"/>
    <property type="evidence" value="ECO:0007669"/>
    <property type="project" value="UniProtKB-KW"/>
</dbReference>
<keyword evidence="20" id="KW-1185">Reference proteome</keyword>
<gene>
    <name evidence="19" type="primary">hemN</name>
    <name evidence="19" type="ORF">HUK82_10230</name>
</gene>
<evidence type="ECO:0000256" key="6">
    <source>
        <dbReference type="ARBA" id="ARBA00022490"/>
    </source>
</evidence>
<dbReference type="GO" id="GO:0005737">
    <property type="term" value="C:cytoplasm"/>
    <property type="evidence" value="ECO:0007669"/>
    <property type="project" value="UniProtKB-SubCell"/>
</dbReference>
<dbReference type="PANTHER" id="PTHR13932">
    <property type="entry name" value="COPROPORPHYRINIGEN III OXIDASE"/>
    <property type="match status" value="1"/>
</dbReference>
<dbReference type="InterPro" id="IPR006638">
    <property type="entry name" value="Elp3/MiaA/NifB-like_rSAM"/>
</dbReference>
<dbReference type="EC" id="1.3.98.3" evidence="15"/>
<feature type="binding site" evidence="16">
    <location>
        <position position="334"/>
    </location>
    <ligand>
        <name>S-adenosyl-L-methionine</name>
        <dbReference type="ChEBI" id="CHEBI:59789"/>
        <label>1</label>
    </ligand>
</feature>
<feature type="domain" description="Radical SAM core" evidence="18">
    <location>
        <begin position="45"/>
        <end position="280"/>
    </location>
</feature>
<dbReference type="Pfam" id="PF04055">
    <property type="entry name" value="Radical_SAM"/>
    <property type="match status" value="1"/>
</dbReference>
<dbReference type="InterPro" id="IPR023404">
    <property type="entry name" value="rSAM_horseshoe"/>
</dbReference>
<keyword evidence="8 15" id="KW-0479">Metal-binding</keyword>
<evidence type="ECO:0000256" key="3">
    <source>
        <dbReference type="ARBA" id="ARBA00005493"/>
    </source>
</evidence>
<keyword evidence="10 15" id="KW-0408">Iron</keyword>
<feature type="binding site" evidence="16">
    <location>
        <position position="111"/>
    </location>
    <ligand>
        <name>S-adenosyl-L-methionine</name>
        <dbReference type="ChEBI" id="CHEBI:59789"/>
        <label>1</label>
    </ligand>
</feature>
<evidence type="ECO:0000256" key="11">
    <source>
        <dbReference type="ARBA" id="ARBA00023014"/>
    </source>
</evidence>
<keyword evidence="6 15" id="KW-0963">Cytoplasm</keyword>
<dbReference type="GO" id="GO:0051989">
    <property type="term" value="F:coproporphyrinogen dehydrogenase activity"/>
    <property type="evidence" value="ECO:0007669"/>
    <property type="project" value="UniProtKB-EC"/>
</dbReference>
<feature type="binding site" evidence="17">
    <location>
        <position position="60"/>
    </location>
    <ligand>
        <name>[4Fe-4S] cluster</name>
        <dbReference type="ChEBI" id="CHEBI:49883"/>
        <note>4Fe-4S-S-AdoMet</note>
    </ligand>
</feature>
<feature type="binding site" evidence="16">
    <location>
        <position position="144"/>
    </location>
    <ligand>
        <name>S-adenosyl-L-methionine</name>
        <dbReference type="ChEBI" id="CHEBI:59789"/>
        <label>1</label>
    </ligand>
</feature>
<dbReference type="GO" id="GO:0006782">
    <property type="term" value="P:protoporphyrinogen IX biosynthetic process"/>
    <property type="evidence" value="ECO:0007669"/>
    <property type="project" value="UniProtKB-UniPathway"/>
</dbReference>
<evidence type="ECO:0000256" key="9">
    <source>
        <dbReference type="ARBA" id="ARBA00023002"/>
    </source>
</evidence>
<feature type="binding site" evidence="16">
    <location>
        <begin position="112"/>
        <end position="113"/>
    </location>
    <ligand>
        <name>S-adenosyl-L-methionine</name>
        <dbReference type="ChEBI" id="CHEBI:59789"/>
        <label>2</label>
    </ligand>
</feature>
<dbReference type="RefSeq" id="WP_176613864.1">
    <property type="nucleotide sequence ID" value="NZ_JABXXR010000076.1"/>
</dbReference>
<organism evidence="19 20">
    <name type="scientific">Ameyamaea chiangmaiensis</name>
    <dbReference type="NCBI Taxonomy" id="442969"/>
    <lineage>
        <taxon>Bacteria</taxon>
        <taxon>Pseudomonadati</taxon>
        <taxon>Pseudomonadota</taxon>
        <taxon>Alphaproteobacteria</taxon>
        <taxon>Acetobacterales</taxon>
        <taxon>Acetobacteraceae</taxon>
        <taxon>Ameyamaea</taxon>
    </lineage>
</organism>
<feature type="binding site" evidence="16">
    <location>
        <position position="209"/>
    </location>
    <ligand>
        <name>S-adenosyl-L-methionine</name>
        <dbReference type="ChEBI" id="CHEBI:59789"/>
        <label>2</label>
    </ligand>
</feature>
<dbReference type="NCBIfam" id="TIGR00538">
    <property type="entry name" value="hemN"/>
    <property type="match status" value="1"/>
</dbReference>
<dbReference type="CDD" id="cd01335">
    <property type="entry name" value="Radical_SAM"/>
    <property type="match status" value="1"/>
</dbReference>
<feature type="binding site" evidence="16">
    <location>
        <position position="243"/>
    </location>
    <ligand>
        <name>S-adenosyl-L-methionine</name>
        <dbReference type="ChEBI" id="CHEBI:59789"/>
        <label>2</label>
    </ligand>
</feature>
<keyword evidence="12 15" id="KW-0627">Porphyrin biosynthesis</keyword>
<evidence type="ECO:0000259" key="18">
    <source>
        <dbReference type="PROSITE" id="PS51918"/>
    </source>
</evidence>
<dbReference type="SUPFAM" id="SSF102114">
    <property type="entry name" value="Radical SAM enzymes"/>
    <property type="match status" value="1"/>
</dbReference>
<keyword evidence="11 15" id="KW-0411">Iron-sulfur</keyword>
<evidence type="ECO:0000256" key="1">
    <source>
        <dbReference type="ARBA" id="ARBA00004496"/>
    </source>
</evidence>
<dbReference type="SFLD" id="SFLDS00029">
    <property type="entry name" value="Radical_SAM"/>
    <property type="match status" value="1"/>
</dbReference>
<evidence type="ECO:0000256" key="8">
    <source>
        <dbReference type="ARBA" id="ARBA00022723"/>
    </source>
</evidence>
<dbReference type="GO" id="GO:0004109">
    <property type="term" value="F:coproporphyrinogen oxidase activity"/>
    <property type="evidence" value="ECO:0007669"/>
    <property type="project" value="InterPro"/>
</dbReference>
<dbReference type="InterPro" id="IPR058240">
    <property type="entry name" value="rSAM_sf"/>
</dbReference>